<dbReference type="EMBL" id="CP159992">
    <property type="protein sequence ID" value="XCP96508.1"/>
    <property type="molecule type" value="Genomic_DNA"/>
</dbReference>
<reference evidence="1" key="1">
    <citation type="submission" date="2024-05" db="EMBL/GenBank/DDBJ databases">
        <title>Draft genome assemblies of 36 bacteria isolated from hibernating arctic ground squirrels.</title>
        <authorList>
            <person name="McKee H."/>
            <person name="Mullen L."/>
            <person name="Drown D.M."/>
            <person name="Duddleston K.N."/>
        </authorList>
    </citation>
    <scope>NUCLEOTIDE SEQUENCE</scope>
    <source>
        <strain evidence="1">AN1007</strain>
    </source>
</reference>
<evidence type="ECO:0000313" key="1">
    <source>
        <dbReference type="EMBL" id="XCP96508.1"/>
    </source>
</evidence>
<sequence length="101" mass="11140">MGKRKWQKNGGAKRPFFRNFIQALSCSKHSGAMVPQMVGTEEGVAVCTIEVHTITERAEETEEAERSLESFLKESCIGSIRLSPDFHFGKVNGKNPGITAI</sequence>
<organism evidence="1">
    <name type="scientific">Paenibacillus sp. AN1007</name>
    <dbReference type="NCBI Taxonomy" id="3151385"/>
    <lineage>
        <taxon>Bacteria</taxon>
        <taxon>Bacillati</taxon>
        <taxon>Bacillota</taxon>
        <taxon>Bacilli</taxon>
        <taxon>Bacillales</taxon>
        <taxon>Paenibacillaceae</taxon>
        <taxon>Paenibacillus</taxon>
    </lineage>
</organism>
<name>A0AAU8NG76_9BACL</name>
<proteinExistence type="predicted"/>
<accession>A0AAU8NG76</accession>
<gene>
    <name evidence="1" type="ORF">ABXS70_07330</name>
</gene>
<dbReference type="AlphaFoldDB" id="A0AAU8NG76"/>
<protein>
    <submittedName>
        <fullName evidence="1">Uncharacterized protein</fullName>
    </submittedName>
</protein>
<dbReference type="RefSeq" id="WP_342551820.1">
    <property type="nucleotide sequence ID" value="NZ_CP159992.1"/>
</dbReference>